<keyword evidence="7" id="KW-1185">Reference proteome</keyword>
<protein>
    <recommendedName>
        <fullName evidence="5">RxLR effector protein</fullName>
    </recommendedName>
</protein>
<evidence type="ECO:0000256" key="1">
    <source>
        <dbReference type="ARBA" id="ARBA00004613"/>
    </source>
</evidence>
<evidence type="ECO:0000256" key="5">
    <source>
        <dbReference type="RuleBase" id="RU367124"/>
    </source>
</evidence>
<feature type="chain" id="PRO_5028512869" description="RxLR effector protein" evidence="5">
    <location>
        <begin position="24"/>
        <end position="162"/>
    </location>
</feature>
<comment type="similarity">
    <text evidence="2 5">Belongs to the RxLR effector family.</text>
</comment>
<evidence type="ECO:0000313" key="6">
    <source>
        <dbReference type="EnsemblProtists" id="Phyra79329"/>
    </source>
</evidence>
<comment type="function">
    <text evidence="5">Effector that suppresses plant defense responses during pathogen infection.</text>
</comment>
<reference evidence="6" key="2">
    <citation type="submission" date="2015-06" db="UniProtKB">
        <authorList>
            <consortium name="EnsemblProtists"/>
        </authorList>
    </citation>
    <scope>IDENTIFICATION</scope>
    <source>
        <strain evidence="6">Pr102</strain>
    </source>
</reference>
<sequence length="162" mass="17902">MRLSYVLFVAAAALVGTLDATSAASGATLSKLSTANVESIGGGHRFLRKHKVEDDDTGVDEEEEERGWLASKTVMAKFAVAHTTNNMGEMQKILREVQDSATIKYLYTWVKPMLTRHFTDYDEAMGPEKFQLMIANAEGLSDDLTGMLTAAYSKYYAATYLR</sequence>
<dbReference type="OMA" id="ATIKYLY"/>
<accession>H3GR48</accession>
<comment type="domain">
    <text evidence="5">The RxLR-dEER motif acts to carry the protein into the host cell cytoplasm through binding to cell surface phosphatidylinositol-3-phosphate.</text>
</comment>
<dbReference type="VEuPathDB" id="FungiDB:KRP22_2648"/>
<dbReference type="AlphaFoldDB" id="H3GR48"/>
<keyword evidence="4 5" id="KW-0732">Signal</keyword>
<dbReference type="GO" id="GO:0005576">
    <property type="term" value="C:extracellular region"/>
    <property type="evidence" value="ECO:0007669"/>
    <property type="project" value="UniProtKB-SubCell"/>
</dbReference>
<dbReference type="InterPro" id="IPR031825">
    <property type="entry name" value="RXLR"/>
</dbReference>
<dbReference type="EnsemblProtists" id="Phyra79329">
    <property type="protein sequence ID" value="Phyra79329"/>
    <property type="gene ID" value="Phyra79329"/>
</dbReference>
<organism evidence="6 7">
    <name type="scientific">Phytophthora ramorum</name>
    <name type="common">Sudden oak death agent</name>
    <dbReference type="NCBI Taxonomy" id="164328"/>
    <lineage>
        <taxon>Eukaryota</taxon>
        <taxon>Sar</taxon>
        <taxon>Stramenopiles</taxon>
        <taxon>Oomycota</taxon>
        <taxon>Peronosporomycetes</taxon>
        <taxon>Peronosporales</taxon>
        <taxon>Peronosporaceae</taxon>
        <taxon>Phytophthora</taxon>
    </lineage>
</organism>
<keyword evidence="3 5" id="KW-0964">Secreted</keyword>
<dbReference type="Proteomes" id="UP000005238">
    <property type="component" value="Unassembled WGS sequence"/>
</dbReference>
<reference evidence="7" key="1">
    <citation type="journal article" date="2006" name="Science">
        <title>Phytophthora genome sequences uncover evolutionary origins and mechanisms of pathogenesis.</title>
        <authorList>
            <person name="Tyler B.M."/>
            <person name="Tripathy S."/>
            <person name="Zhang X."/>
            <person name="Dehal P."/>
            <person name="Jiang R.H."/>
            <person name="Aerts A."/>
            <person name="Arredondo F.D."/>
            <person name="Baxter L."/>
            <person name="Bensasson D."/>
            <person name="Beynon J.L."/>
            <person name="Chapman J."/>
            <person name="Damasceno C.M."/>
            <person name="Dorrance A.E."/>
            <person name="Dou D."/>
            <person name="Dickerman A.W."/>
            <person name="Dubchak I.L."/>
            <person name="Garbelotto M."/>
            <person name="Gijzen M."/>
            <person name="Gordon S.G."/>
            <person name="Govers F."/>
            <person name="Grunwald N.J."/>
            <person name="Huang W."/>
            <person name="Ivors K.L."/>
            <person name="Jones R.W."/>
            <person name="Kamoun S."/>
            <person name="Krampis K."/>
            <person name="Lamour K.H."/>
            <person name="Lee M.K."/>
            <person name="McDonald W.H."/>
            <person name="Medina M."/>
            <person name="Meijer H.J."/>
            <person name="Nordberg E.K."/>
            <person name="Maclean D.J."/>
            <person name="Ospina-Giraldo M.D."/>
            <person name="Morris P.F."/>
            <person name="Phuntumart V."/>
            <person name="Putnam N.H."/>
            <person name="Rash S."/>
            <person name="Rose J.K."/>
            <person name="Sakihama Y."/>
            <person name="Salamov A.A."/>
            <person name="Savidor A."/>
            <person name="Scheuring C.F."/>
            <person name="Smith B.M."/>
            <person name="Sobral B.W."/>
            <person name="Terry A."/>
            <person name="Torto-Alalibo T.A."/>
            <person name="Win J."/>
            <person name="Xu Z."/>
            <person name="Zhang H."/>
            <person name="Grigoriev I.V."/>
            <person name="Rokhsar D.S."/>
            <person name="Boore J.L."/>
        </authorList>
    </citation>
    <scope>NUCLEOTIDE SEQUENCE [LARGE SCALE GENOMIC DNA]</scope>
    <source>
        <strain evidence="7">Pr102</strain>
    </source>
</reference>
<name>H3GR48_PHYRM</name>
<evidence type="ECO:0000256" key="4">
    <source>
        <dbReference type="ARBA" id="ARBA00022729"/>
    </source>
</evidence>
<dbReference type="HOGENOM" id="CLU_113108_0_0_1"/>
<dbReference type="EMBL" id="DS566036">
    <property type="status" value="NOT_ANNOTATED_CDS"/>
    <property type="molecule type" value="Genomic_DNA"/>
</dbReference>
<evidence type="ECO:0000256" key="2">
    <source>
        <dbReference type="ARBA" id="ARBA00010400"/>
    </source>
</evidence>
<feature type="signal peptide" evidence="5">
    <location>
        <begin position="1"/>
        <end position="23"/>
    </location>
</feature>
<dbReference type="VEuPathDB" id="FungiDB:KRP23_4100"/>
<comment type="subcellular location">
    <subcellularLocation>
        <location evidence="1 5">Secreted</location>
    </subcellularLocation>
</comment>
<dbReference type="Pfam" id="PF16810">
    <property type="entry name" value="RXLR"/>
    <property type="match status" value="1"/>
</dbReference>
<evidence type="ECO:0000256" key="3">
    <source>
        <dbReference type="ARBA" id="ARBA00022525"/>
    </source>
</evidence>
<dbReference type="InParanoid" id="H3GR48"/>
<proteinExistence type="inferred from homology"/>
<evidence type="ECO:0000313" key="7">
    <source>
        <dbReference type="Proteomes" id="UP000005238"/>
    </source>
</evidence>